<dbReference type="InterPro" id="IPR013881">
    <property type="entry name" value="Pre-mRNA_splic_Prp3_dom"/>
</dbReference>
<feature type="region of interest" description="Disordered" evidence="5">
    <location>
        <begin position="622"/>
        <end position="667"/>
    </location>
</feature>
<comment type="caution">
    <text evidence="8">The sequence shown here is derived from an EMBL/GenBank/DDBJ whole genome shotgun (WGS) entry which is preliminary data.</text>
</comment>
<evidence type="ECO:0000256" key="5">
    <source>
        <dbReference type="SAM" id="MobiDB-lite"/>
    </source>
</evidence>
<keyword evidence="4" id="KW-0539">Nucleus</keyword>
<reference evidence="8" key="1">
    <citation type="submission" date="2021-05" db="EMBL/GenBank/DDBJ databases">
        <title>The genome of the haptophyte Pavlova lutheri (Diacronema luteri, Pavlovales) - a model for lipid biosynthesis in eukaryotic algae.</title>
        <authorList>
            <person name="Hulatt C.J."/>
            <person name="Posewitz M.C."/>
        </authorList>
    </citation>
    <scope>NUCLEOTIDE SEQUENCE</scope>
    <source>
        <strain evidence="8">NIVA-4/92</strain>
    </source>
</reference>
<dbReference type="Pfam" id="PF08572">
    <property type="entry name" value="PRP3"/>
    <property type="match status" value="1"/>
</dbReference>
<dbReference type="InterPro" id="IPR010541">
    <property type="entry name" value="Prp3_C"/>
</dbReference>
<dbReference type="PANTHER" id="PTHR14212">
    <property type="entry name" value="U4/U6-ASSOCIATED RNA SPLICING FACTOR-RELATED"/>
    <property type="match status" value="1"/>
</dbReference>
<feature type="region of interest" description="Disordered" evidence="5">
    <location>
        <begin position="308"/>
        <end position="327"/>
    </location>
</feature>
<evidence type="ECO:0000313" key="8">
    <source>
        <dbReference type="EMBL" id="KAG8460815.1"/>
    </source>
</evidence>
<comment type="subcellular location">
    <subcellularLocation>
        <location evidence="1">Nucleus</location>
    </subcellularLocation>
</comment>
<dbReference type="Proteomes" id="UP000751190">
    <property type="component" value="Unassembled WGS sequence"/>
</dbReference>
<dbReference type="GO" id="GO:0046540">
    <property type="term" value="C:U4/U6 x U5 tri-snRNP complex"/>
    <property type="evidence" value="ECO:0007669"/>
    <property type="project" value="InterPro"/>
</dbReference>
<feature type="domain" description="Small nuclear ribonucleoprotein Prp3 C-terminal" evidence="6">
    <location>
        <begin position="507"/>
        <end position="601"/>
    </location>
</feature>
<feature type="domain" description="Pre-mRNA-splicing factor 3" evidence="7">
    <location>
        <begin position="157"/>
        <end position="408"/>
    </location>
</feature>
<evidence type="ECO:0000259" key="6">
    <source>
        <dbReference type="Pfam" id="PF06544"/>
    </source>
</evidence>
<evidence type="ECO:0000256" key="3">
    <source>
        <dbReference type="ARBA" id="ARBA00023187"/>
    </source>
</evidence>
<keyword evidence="3" id="KW-0508">mRNA splicing</keyword>
<dbReference type="GO" id="GO:0000398">
    <property type="term" value="P:mRNA splicing, via spliceosome"/>
    <property type="evidence" value="ECO:0007669"/>
    <property type="project" value="InterPro"/>
</dbReference>
<feature type="compositionally biased region" description="Basic and acidic residues" evidence="5">
    <location>
        <begin position="1"/>
        <end position="13"/>
    </location>
</feature>
<evidence type="ECO:0008006" key="10">
    <source>
        <dbReference type="Google" id="ProtNLM"/>
    </source>
</evidence>
<dbReference type="EMBL" id="JAGTXO010000030">
    <property type="protein sequence ID" value="KAG8460815.1"/>
    <property type="molecule type" value="Genomic_DNA"/>
</dbReference>
<evidence type="ECO:0000256" key="1">
    <source>
        <dbReference type="ARBA" id="ARBA00004123"/>
    </source>
</evidence>
<feature type="compositionally biased region" description="Pro residues" evidence="5">
    <location>
        <begin position="308"/>
        <end position="325"/>
    </location>
</feature>
<protein>
    <recommendedName>
        <fullName evidence="10">Pre-mRNA-splicing factor 3</fullName>
    </recommendedName>
</protein>
<sequence length="667" mass="69314">MEEERANTKRSAEEQPAEAQPAAKRRSRWGEDGAGGAAQPAPTAPAPPAPPAMDPAAIAAAKASARAALERARLAVPHAALVAAPRRAEVMHASLILDASGRLVDSSSGKVVTDSRGPMATAKANQAARTQRANPYLAHAPEQQAAAAAAAAGVRPSARDQRGRRALHFYQKGEVVERAQEMRAQVATEAAFTRAADSASAAVASAREPATTATGGATRGAVSRSEAAVLQIPPAYLEAALAAGNAQLPPLPRVEWWDALILKRAPPADGGGGGGASADAAGGGAKAAQPRYELGVEPDRVTLYVEHPPPVEPPAELAPPPPQPLPLTAKERKKLRTQRRQAAERARQDQVRAGLVAPPPPKVKLSNLMRALGEHAVSNPTEMEARVRAQIAEREAAHLARNAASKKTKEERREAKLAKVAKDIALGVHVVVYRVSTLPTRQQLHKVELNATQLHFTGTCLLVAAPTPPAPGALAGASSAPYSLAGARALGGAGAAGCSPGGGALGAIVVAEGGAKAQRAYAKLMLRRIRWDDDYDEQAGAQAPGAGLMLAPRVRPECRLVWRGLVAKGYFKQFKVEQPRSADAARKFFADRGVPHYWDAAVAYSPDGRGLVDALEAEGDLLAERSKPSAQPPRAGAGTGAQGDAWAGAERGADGGGPMDDDDDDDE</sequence>
<dbReference type="PANTHER" id="PTHR14212:SF0">
    <property type="entry name" value="U4_U6 SMALL NUCLEAR RIBONUCLEOPROTEIN PRP3"/>
    <property type="match status" value="1"/>
</dbReference>
<dbReference type="OMA" id="QAMQPKF"/>
<feature type="region of interest" description="Disordered" evidence="5">
    <location>
        <begin position="1"/>
        <end position="57"/>
    </location>
</feature>
<evidence type="ECO:0000313" key="9">
    <source>
        <dbReference type="Proteomes" id="UP000751190"/>
    </source>
</evidence>
<evidence type="ECO:0000256" key="2">
    <source>
        <dbReference type="ARBA" id="ARBA00022664"/>
    </source>
</evidence>
<feature type="compositionally biased region" description="Pro residues" evidence="5">
    <location>
        <begin position="42"/>
        <end position="53"/>
    </location>
</feature>
<dbReference type="OrthoDB" id="10264544at2759"/>
<organism evidence="8 9">
    <name type="scientific">Diacronema lutheri</name>
    <name type="common">Unicellular marine alga</name>
    <name type="synonym">Monochrysis lutheri</name>
    <dbReference type="NCBI Taxonomy" id="2081491"/>
    <lineage>
        <taxon>Eukaryota</taxon>
        <taxon>Haptista</taxon>
        <taxon>Haptophyta</taxon>
        <taxon>Pavlovophyceae</taxon>
        <taxon>Pavlovales</taxon>
        <taxon>Pavlovaceae</taxon>
        <taxon>Diacronema</taxon>
    </lineage>
</organism>
<dbReference type="CDD" id="cd24162">
    <property type="entry name" value="Prp3_C"/>
    <property type="match status" value="1"/>
</dbReference>
<dbReference type="InterPro" id="IPR027104">
    <property type="entry name" value="Prp3"/>
</dbReference>
<evidence type="ECO:0000256" key="4">
    <source>
        <dbReference type="ARBA" id="ARBA00023242"/>
    </source>
</evidence>
<gene>
    <name evidence="8" type="ORF">KFE25_010870</name>
</gene>
<accession>A0A8J5XDN5</accession>
<dbReference type="AlphaFoldDB" id="A0A8J5XDN5"/>
<keyword evidence="2" id="KW-0507">mRNA processing</keyword>
<name>A0A8J5XDN5_DIALT</name>
<proteinExistence type="predicted"/>
<keyword evidence="9" id="KW-1185">Reference proteome</keyword>
<dbReference type="Pfam" id="PF06544">
    <property type="entry name" value="Prp3_C"/>
    <property type="match status" value="1"/>
</dbReference>
<evidence type="ECO:0000259" key="7">
    <source>
        <dbReference type="Pfam" id="PF08572"/>
    </source>
</evidence>